<dbReference type="RefSeq" id="WP_067992880.1">
    <property type="nucleotide sequence ID" value="NZ_JBHSLU010000060.1"/>
</dbReference>
<protein>
    <recommendedName>
        <fullName evidence="3">DUF4258 domain-containing protein</fullName>
    </recommendedName>
</protein>
<organism evidence="1 2">
    <name type="scientific">Bosea massiliensis</name>
    <dbReference type="NCBI Taxonomy" id="151419"/>
    <lineage>
        <taxon>Bacteria</taxon>
        <taxon>Pseudomonadati</taxon>
        <taxon>Pseudomonadota</taxon>
        <taxon>Alphaproteobacteria</taxon>
        <taxon>Hyphomicrobiales</taxon>
        <taxon>Boseaceae</taxon>
        <taxon>Bosea</taxon>
    </lineage>
</organism>
<dbReference type="EMBL" id="JBHSLU010000060">
    <property type="protein sequence ID" value="MFC5507016.1"/>
    <property type="molecule type" value="Genomic_DNA"/>
</dbReference>
<evidence type="ECO:0008006" key="3">
    <source>
        <dbReference type="Google" id="ProtNLM"/>
    </source>
</evidence>
<evidence type="ECO:0000313" key="2">
    <source>
        <dbReference type="Proteomes" id="UP001596060"/>
    </source>
</evidence>
<reference evidence="2" key="1">
    <citation type="journal article" date="2019" name="Int. J. Syst. Evol. Microbiol.">
        <title>The Global Catalogue of Microorganisms (GCM) 10K type strain sequencing project: providing services to taxonomists for standard genome sequencing and annotation.</title>
        <authorList>
            <consortium name="The Broad Institute Genomics Platform"/>
            <consortium name="The Broad Institute Genome Sequencing Center for Infectious Disease"/>
            <person name="Wu L."/>
            <person name="Ma J."/>
        </authorList>
    </citation>
    <scope>NUCLEOTIDE SEQUENCE [LARGE SCALE GENOMIC DNA]</scope>
    <source>
        <strain evidence="2">CCUG 43117</strain>
    </source>
</reference>
<accession>A0ABW0P2W1</accession>
<sequence>MEVAILPHALERAELRGATAEEIIETVRQGEQAPAKLGRTIFTLNHPGRWMWRERSYDTKQLEVIAVFEDGAWLAITVIVKFF</sequence>
<name>A0ABW0P2W1_9HYPH</name>
<keyword evidence="2" id="KW-1185">Reference proteome</keyword>
<evidence type="ECO:0000313" key="1">
    <source>
        <dbReference type="EMBL" id="MFC5507016.1"/>
    </source>
</evidence>
<dbReference type="Proteomes" id="UP001596060">
    <property type="component" value="Unassembled WGS sequence"/>
</dbReference>
<comment type="caution">
    <text evidence="1">The sequence shown here is derived from an EMBL/GenBank/DDBJ whole genome shotgun (WGS) entry which is preliminary data.</text>
</comment>
<proteinExistence type="predicted"/>
<gene>
    <name evidence="1" type="ORF">ACFPN9_17405</name>
</gene>